<dbReference type="GO" id="GO:0062054">
    <property type="term" value="F:fluoride channel activity"/>
    <property type="evidence" value="ECO:0007669"/>
    <property type="project" value="UniProtKB-UniRule"/>
</dbReference>
<keyword evidence="8 12" id="KW-0472">Membrane</keyword>
<feature type="transmembrane region" description="Helical" evidence="12">
    <location>
        <begin position="98"/>
        <end position="121"/>
    </location>
</feature>
<dbReference type="GO" id="GO:0046872">
    <property type="term" value="F:metal ion binding"/>
    <property type="evidence" value="ECO:0007669"/>
    <property type="project" value="UniProtKB-KW"/>
</dbReference>
<evidence type="ECO:0000256" key="10">
    <source>
        <dbReference type="ARBA" id="ARBA00035120"/>
    </source>
</evidence>
<gene>
    <name evidence="12 13" type="primary">crcB</name>
    <name evidence="12" type="synonym">fluC</name>
    <name evidence="13" type="ORF">NCTC13292_00694</name>
</gene>
<keyword evidence="5 12" id="KW-1133">Transmembrane helix</keyword>
<evidence type="ECO:0000313" key="13">
    <source>
        <dbReference type="EMBL" id="STX41083.1"/>
    </source>
</evidence>
<dbReference type="Proteomes" id="UP000254677">
    <property type="component" value="Unassembled WGS sequence"/>
</dbReference>
<organism evidence="13 14">
    <name type="scientific">Legionella donaldsonii</name>
    <dbReference type="NCBI Taxonomy" id="45060"/>
    <lineage>
        <taxon>Bacteria</taxon>
        <taxon>Pseudomonadati</taxon>
        <taxon>Pseudomonadota</taxon>
        <taxon>Gammaproteobacteria</taxon>
        <taxon>Legionellales</taxon>
        <taxon>Legionellaceae</taxon>
        <taxon>Legionella</taxon>
    </lineage>
</organism>
<keyword evidence="14" id="KW-1185">Reference proteome</keyword>
<evidence type="ECO:0000256" key="4">
    <source>
        <dbReference type="ARBA" id="ARBA00022692"/>
    </source>
</evidence>
<sequence>MLASVLAVACGGTLGAVARFATVSIMHHVLGSRYPYGTWVVNSLGSFLAGFLIILLTERFAVGDYWRLVLVVGFLGAYTTFSSFAWETWVLYQNGQVLAAALNILFNNIGSLAMVLLGIYCGRLLS</sequence>
<feature type="transmembrane region" description="Helical" evidence="12">
    <location>
        <begin position="68"/>
        <end position="86"/>
    </location>
</feature>
<reference evidence="13 14" key="1">
    <citation type="submission" date="2018-06" db="EMBL/GenBank/DDBJ databases">
        <authorList>
            <consortium name="Pathogen Informatics"/>
            <person name="Doyle S."/>
        </authorList>
    </citation>
    <scope>NUCLEOTIDE SEQUENCE [LARGE SCALE GENOMIC DNA]</scope>
    <source>
        <strain evidence="13 14">NCTC13292</strain>
    </source>
</reference>
<keyword evidence="3" id="KW-0997">Cell inner membrane</keyword>
<keyword evidence="12" id="KW-0813">Transport</keyword>
<dbReference type="GO" id="GO:0005886">
    <property type="term" value="C:plasma membrane"/>
    <property type="evidence" value="ECO:0007669"/>
    <property type="project" value="UniProtKB-SubCell"/>
</dbReference>
<dbReference type="HAMAP" id="MF_00454">
    <property type="entry name" value="FluC"/>
    <property type="match status" value="1"/>
</dbReference>
<dbReference type="GO" id="GO:0140114">
    <property type="term" value="P:cellular detoxification of fluoride"/>
    <property type="evidence" value="ECO:0007669"/>
    <property type="project" value="UniProtKB-UniRule"/>
</dbReference>
<dbReference type="NCBIfam" id="TIGR00494">
    <property type="entry name" value="crcB"/>
    <property type="match status" value="1"/>
</dbReference>
<comment type="similarity">
    <text evidence="10 12">Belongs to the fluoride channel Fluc/FEX (TC 1.A.43) family.</text>
</comment>
<dbReference type="PANTHER" id="PTHR28259">
    <property type="entry name" value="FLUORIDE EXPORT PROTEIN 1-RELATED"/>
    <property type="match status" value="1"/>
</dbReference>
<protein>
    <recommendedName>
        <fullName evidence="12">Fluoride-specific ion channel FluC</fullName>
    </recommendedName>
</protein>
<dbReference type="AlphaFoldDB" id="A0A378J044"/>
<evidence type="ECO:0000256" key="5">
    <source>
        <dbReference type="ARBA" id="ARBA00022989"/>
    </source>
</evidence>
<keyword evidence="2 12" id="KW-1003">Cell membrane</keyword>
<keyword evidence="7 12" id="KW-0406">Ion transport</keyword>
<evidence type="ECO:0000313" key="14">
    <source>
        <dbReference type="Proteomes" id="UP000254677"/>
    </source>
</evidence>
<evidence type="ECO:0000256" key="6">
    <source>
        <dbReference type="ARBA" id="ARBA00023053"/>
    </source>
</evidence>
<evidence type="ECO:0000256" key="8">
    <source>
        <dbReference type="ARBA" id="ARBA00023136"/>
    </source>
</evidence>
<dbReference type="EMBL" id="UGOA01000001">
    <property type="protein sequence ID" value="STX41083.1"/>
    <property type="molecule type" value="Genomic_DNA"/>
</dbReference>
<dbReference type="Pfam" id="PF02537">
    <property type="entry name" value="CRCB"/>
    <property type="match status" value="1"/>
</dbReference>
<feature type="transmembrane region" description="Helical" evidence="12">
    <location>
        <begin position="39"/>
        <end position="56"/>
    </location>
</feature>
<dbReference type="RefSeq" id="WP_245953939.1">
    <property type="nucleotide sequence ID" value="NZ_CAXYJE010000004.1"/>
</dbReference>
<feature type="binding site" evidence="12">
    <location>
        <position position="79"/>
    </location>
    <ligand>
        <name>Na(+)</name>
        <dbReference type="ChEBI" id="CHEBI:29101"/>
        <note>structural</note>
    </ligand>
</feature>
<keyword evidence="6 12" id="KW-0915">Sodium</keyword>
<keyword evidence="12" id="KW-0479">Metal-binding</keyword>
<evidence type="ECO:0000256" key="2">
    <source>
        <dbReference type="ARBA" id="ARBA00022475"/>
    </source>
</evidence>
<evidence type="ECO:0000256" key="7">
    <source>
        <dbReference type="ARBA" id="ARBA00023065"/>
    </source>
</evidence>
<accession>A0A378J044</accession>
<evidence type="ECO:0000256" key="3">
    <source>
        <dbReference type="ARBA" id="ARBA00022519"/>
    </source>
</evidence>
<dbReference type="PANTHER" id="PTHR28259:SF1">
    <property type="entry name" value="FLUORIDE EXPORT PROTEIN 1-RELATED"/>
    <property type="match status" value="1"/>
</dbReference>
<feature type="binding site" evidence="12">
    <location>
        <position position="76"/>
    </location>
    <ligand>
        <name>Na(+)</name>
        <dbReference type="ChEBI" id="CHEBI:29101"/>
        <note>structural</note>
    </ligand>
</feature>
<comment type="subcellular location">
    <subcellularLocation>
        <location evidence="1 12">Cell membrane</location>
        <topology evidence="1 12">Multi-pass membrane protein</topology>
    </subcellularLocation>
</comment>
<keyword evidence="9 12" id="KW-0407">Ion channel</keyword>
<keyword evidence="4 12" id="KW-0812">Transmembrane</keyword>
<evidence type="ECO:0000256" key="1">
    <source>
        <dbReference type="ARBA" id="ARBA00004651"/>
    </source>
</evidence>
<evidence type="ECO:0000256" key="12">
    <source>
        <dbReference type="HAMAP-Rule" id="MF_00454"/>
    </source>
</evidence>
<evidence type="ECO:0000256" key="11">
    <source>
        <dbReference type="ARBA" id="ARBA00035585"/>
    </source>
</evidence>
<comment type="activity regulation">
    <text evidence="12">Na(+) is not transported, but it plays an essential structural role and its presence is essential for fluoride channel function.</text>
</comment>
<name>A0A378J044_9GAMM</name>
<comment type="catalytic activity">
    <reaction evidence="11">
        <text>fluoride(in) = fluoride(out)</text>
        <dbReference type="Rhea" id="RHEA:76159"/>
        <dbReference type="ChEBI" id="CHEBI:17051"/>
    </reaction>
    <physiologicalReaction direction="left-to-right" evidence="11">
        <dbReference type="Rhea" id="RHEA:76160"/>
    </physiologicalReaction>
</comment>
<evidence type="ECO:0000256" key="9">
    <source>
        <dbReference type="ARBA" id="ARBA00023303"/>
    </source>
</evidence>
<comment type="function">
    <text evidence="12">Fluoride-specific ion channel. Important for reducing fluoride concentration in the cell, thus reducing its toxicity.</text>
</comment>
<proteinExistence type="inferred from homology"/>
<dbReference type="InterPro" id="IPR003691">
    <property type="entry name" value="FluC"/>
</dbReference>